<dbReference type="GO" id="GO:0005794">
    <property type="term" value="C:Golgi apparatus"/>
    <property type="evidence" value="ECO:0007669"/>
    <property type="project" value="UniProtKB-SubCell"/>
</dbReference>
<feature type="compositionally biased region" description="Low complexity" evidence="6">
    <location>
        <begin position="166"/>
        <end position="183"/>
    </location>
</feature>
<reference evidence="8 9" key="2">
    <citation type="journal article" date="2018" name="Plant J.">
        <title>The Physcomitrella patens chromosome-scale assembly reveals moss genome structure and evolution.</title>
        <authorList>
            <person name="Lang D."/>
            <person name="Ullrich K.K."/>
            <person name="Murat F."/>
            <person name="Fuchs J."/>
            <person name="Jenkins J."/>
            <person name="Haas F.B."/>
            <person name="Piednoel M."/>
            <person name="Gundlach H."/>
            <person name="Van Bel M."/>
            <person name="Meyberg R."/>
            <person name="Vives C."/>
            <person name="Morata J."/>
            <person name="Symeonidi A."/>
            <person name="Hiss M."/>
            <person name="Muchero W."/>
            <person name="Kamisugi Y."/>
            <person name="Saleh O."/>
            <person name="Blanc G."/>
            <person name="Decker E.L."/>
            <person name="van Gessel N."/>
            <person name="Grimwood J."/>
            <person name="Hayes R.D."/>
            <person name="Graham S.W."/>
            <person name="Gunter L.E."/>
            <person name="McDaniel S.F."/>
            <person name="Hoernstein S.N.W."/>
            <person name="Larsson A."/>
            <person name="Li F.W."/>
            <person name="Perroud P.F."/>
            <person name="Phillips J."/>
            <person name="Ranjan P."/>
            <person name="Rokshar D.S."/>
            <person name="Rothfels C.J."/>
            <person name="Schneider L."/>
            <person name="Shu S."/>
            <person name="Stevenson D.W."/>
            <person name="Thummler F."/>
            <person name="Tillich M."/>
            <person name="Villarreal Aguilar J.C."/>
            <person name="Widiez T."/>
            <person name="Wong G.K."/>
            <person name="Wymore A."/>
            <person name="Zhang Y."/>
            <person name="Zimmer A.D."/>
            <person name="Quatrano R.S."/>
            <person name="Mayer K.F.X."/>
            <person name="Goodstein D."/>
            <person name="Casacuberta J.M."/>
            <person name="Vandepoele K."/>
            <person name="Reski R."/>
            <person name="Cuming A.C."/>
            <person name="Tuskan G.A."/>
            <person name="Maumus F."/>
            <person name="Salse J."/>
            <person name="Schmutz J."/>
            <person name="Rensing S.A."/>
        </authorList>
    </citation>
    <scope>NUCLEOTIDE SEQUENCE [LARGE SCALE GENOMIC DNA]</scope>
    <source>
        <strain evidence="8 9">cv. Gransden 2004</strain>
    </source>
</reference>
<dbReference type="SUPFAM" id="SSF48464">
    <property type="entry name" value="ENTH/VHS domain"/>
    <property type="match status" value="1"/>
</dbReference>
<dbReference type="GO" id="GO:0005768">
    <property type="term" value="C:endosome"/>
    <property type="evidence" value="ECO:0000318"/>
    <property type="project" value="GO_Central"/>
</dbReference>
<dbReference type="GO" id="GO:0030276">
    <property type="term" value="F:clathrin binding"/>
    <property type="evidence" value="ECO:0000318"/>
    <property type="project" value="GO_Central"/>
</dbReference>
<dbReference type="Gramene" id="Pp3c10_21630V3.2">
    <property type="protein sequence ID" value="Pp3c10_21630V3.2"/>
    <property type="gene ID" value="Pp3c10_21630"/>
</dbReference>
<evidence type="ECO:0000256" key="5">
    <source>
        <dbReference type="ARBA" id="ARBA00023329"/>
    </source>
</evidence>
<dbReference type="PROSITE" id="PS50942">
    <property type="entry name" value="ENTH"/>
    <property type="match status" value="1"/>
</dbReference>
<dbReference type="PANTHER" id="PTHR12276">
    <property type="entry name" value="EPSIN/ENT-RELATED"/>
    <property type="match status" value="1"/>
</dbReference>
<dbReference type="Pfam" id="PF01417">
    <property type="entry name" value="ENTH"/>
    <property type="match status" value="1"/>
</dbReference>
<feature type="region of interest" description="Disordered" evidence="6">
    <location>
        <begin position="688"/>
        <end position="732"/>
    </location>
</feature>
<dbReference type="EMBL" id="ABEU02000010">
    <property type="status" value="NOT_ANNOTATED_CDS"/>
    <property type="molecule type" value="Genomic_DNA"/>
</dbReference>
<feature type="compositionally biased region" description="Low complexity" evidence="6">
    <location>
        <begin position="484"/>
        <end position="508"/>
    </location>
</feature>
<dbReference type="Gene3D" id="1.25.40.90">
    <property type="match status" value="1"/>
</dbReference>
<evidence type="ECO:0000256" key="3">
    <source>
        <dbReference type="ARBA" id="ARBA00010130"/>
    </source>
</evidence>
<dbReference type="InterPro" id="IPR013809">
    <property type="entry name" value="ENTH"/>
</dbReference>
<feature type="compositionally biased region" description="Low complexity" evidence="6">
    <location>
        <begin position="419"/>
        <end position="428"/>
    </location>
</feature>
<dbReference type="SMART" id="SM00273">
    <property type="entry name" value="ENTH"/>
    <property type="match status" value="1"/>
</dbReference>
<dbReference type="GO" id="GO:0005886">
    <property type="term" value="C:plasma membrane"/>
    <property type="evidence" value="ECO:0000318"/>
    <property type="project" value="GO_Central"/>
</dbReference>
<evidence type="ECO:0000313" key="8">
    <source>
        <dbReference type="EnsemblPlants" id="Pp3c10_21630V3.2"/>
    </source>
</evidence>
<dbReference type="GO" id="GO:0005543">
    <property type="term" value="F:phospholipid binding"/>
    <property type="evidence" value="ECO:0000318"/>
    <property type="project" value="GO_Central"/>
</dbReference>
<proteinExistence type="inferred from homology"/>
<feature type="region of interest" description="Disordered" evidence="6">
    <location>
        <begin position="152"/>
        <end position="334"/>
    </location>
</feature>
<reference evidence="8" key="3">
    <citation type="submission" date="2020-12" db="UniProtKB">
        <authorList>
            <consortium name="EnsemblPlants"/>
        </authorList>
    </citation>
    <scope>IDENTIFICATION</scope>
</reference>
<dbReference type="InterPro" id="IPR008942">
    <property type="entry name" value="ENTH_VHS"/>
</dbReference>
<feature type="region of interest" description="Disordered" evidence="6">
    <location>
        <begin position="484"/>
        <end position="558"/>
    </location>
</feature>
<evidence type="ECO:0000256" key="1">
    <source>
        <dbReference type="ARBA" id="ARBA00004132"/>
    </source>
</evidence>
<evidence type="ECO:0000256" key="2">
    <source>
        <dbReference type="ARBA" id="ARBA00004555"/>
    </source>
</evidence>
<evidence type="ECO:0000256" key="6">
    <source>
        <dbReference type="SAM" id="MobiDB-lite"/>
    </source>
</evidence>
<feature type="domain" description="ENTH" evidence="7">
    <location>
        <begin position="20"/>
        <end position="152"/>
    </location>
</feature>
<protein>
    <recommendedName>
        <fullName evidence="7">ENTH domain-containing protein</fullName>
    </recommendedName>
</protein>
<evidence type="ECO:0000313" key="9">
    <source>
        <dbReference type="Proteomes" id="UP000006727"/>
    </source>
</evidence>
<accession>A0A7I4A3X9</accession>
<comment type="subcellular location">
    <subcellularLocation>
        <location evidence="1">Cytoplasmic vesicle</location>
        <location evidence="1">Clathrin-coated vesicle</location>
    </subcellularLocation>
    <subcellularLocation>
        <location evidence="2">Golgi apparatus</location>
    </subcellularLocation>
</comment>
<dbReference type="Proteomes" id="UP000006727">
    <property type="component" value="Chromosome 10"/>
</dbReference>
<keyword evidence="9" id="KW-1185">Reference proteome</keyword>
<dbReference type="FunFam" id="1.25.40.90:FF:000006">
    <property type="entry name" value="Clathrin interactor 1"/>
    <property type="match status" value="1"/>
</dbReference>
<evidence type="ECO:0000256" key="4">
    <source>
        <dbReference type="ARBA" id="ARBA00023034"/>
    </source>
</evidence>
<keyword evidence="5" id="KW-0968">Cytoplasmic vesicle</keyword>
<feature type="compositionally biased region" description="Polar residues" evidence="6">
    <location>
        <begin position="359"/>
        <end position="368"/>
    </location>
</feature>
<feature type="compositionally biased region" description="Basic and acidic residues" evidence="6">
    <location>
        <begin position="185"/>
        <end position="246"/>
    </location>
</feature>
<feature type="compositionally biased region" description="Basic and acidic residues" evidence="6">
    <location>
        <begin position="258"/>
        <end position="288"/>
    </location>
</feature>
<feature type="compositionally biased region" description="Basic and acidic residues" evidence="6">
    <location>
        <begin position="152"/>
        <end position="163"/>
    </location>
</feature>
<feature type="compositionally biased region" description="Polar residues" evidence="6">
    <location>
        <begin position="402"/>
        <end position="412"/>
    </location>
</feature>
<dbReference type="GO" id="GO:0006897">
    <property type="term" value="P:endocytosis"/>
    <property type="evidence" value="ECO:0000318"/>
    <property type="project" value="GO_Central"/>
</dbReference>
<feature type="compositionally biased region" description="Gly residues" evidence="6">
    <location>
        <begin position="708"/>
        <end position="728"/>
    </location>
</feature>
<dbReference type="GO" id="GO:0030125">
    <property type="term" value="C:clathrin vesicle coat"/>
    <property type="evidence" value="ECO:0000318"/>
    <property type="project" value="GO_Central"/>
</dbReference>
<reference evidence="8 9" key="1">
    <citation type="journal article" date="2008" name="Science">
        <title>The Physcomitrella genome reveals evolutionary insights into the conquest of land by plants.</title>
        <authorList>
            <person name="Rensing S."/>
            <person name="Lang D."/>
            <person name="Zimmer A."/>
            <person name="Terry A."/>
            <person name="Salamov A."/>
            <person name="Shapiro H."/>
            <person name="Nishiyama T."/>
            <person name="Perroud P.-F."/>
            <person name="Lindquist E."/>
            <person name="Kamisugi Y."/>
            <person name="Tanahashi T."/>
            <person name="Sakakibara K."/>
            <person name="Fujita T."/>
            <person name="Oishi K."/>
            <person name="Shin-I T."/>
            <person name="Kuroki Y."/>
            <person name="Toyoda A."/>
            <person name="Suzuki Y."/>
            <person name="Hashimoto A."/>
            <person name="Yamaguchi K."/>
            <person name="Sugano A."/>
            <person name="Kohara Y."/>
            <person name="Fujiyama A."/>
            <person name="Anterola A."/>
            <person name="Aoki S."/>
            <person name="Ashton N."/>
            <person name="Barbazuk W.B."/>
            <person name="Barker E."/>
            <person name="Bennetzen J."/>
            <person name="Bezanilla M."/>
            <person name="Blankenship R."/>
            <person name="Cho S.H."/>
            <person name="Dutcher S."/>
            <person name="Estelle M."/>
            <person name="Fawcett J.A."/>
            <person name="Gundlach H."/>
            <person name="Hanada K."/>
            <person name="Heyl A."/>
            <person name="Hicks K.A."/>
            <person name="Hugh J."/>
            <person name="Lohr M."/>
            <person name="Mayer K."/>
            <person name="Melkozernov A."/>
            <person name="Murata T."/>
            <person name="Nelson D."/>
            <person name="Pils B."/>
            <person name="Prigge M."/>
            <person name="Reiss B."/>
            <person name="Renner T."/>
            <person name="Rombauts S."/>
            <person name="Rushton P."/>
            <person name="Sanderfoot A."/>
            <person name="Schween G."/>
            <person name="Shiu S.-H."/>
            <person name="Stueber K."/>
            <person name="Theodoulou F.L."/>
            <person name="Tu H."/>
            <person name="Van de Peer Y."/>
            <person name="Verrier P.J."/>
            <person name="Waters E."/>
            <person name="Wood A."/>
            <person name="Yang L."/>
            <person name="Cove D."/>
            <person name="Cuming A."/>
            <person name="Hasebe M."/>
            <person name="Lucas S."/>
            <person name="Mishler D.B."/>
            <person name="Reski R."/>
            <person name="Grigoriev I."/>
            <person name="Quatrano R.S."/>
            <person name="Boore J.L."/>
        </authorList>
    </citation>
    <scope>NUCLEOTIDE SEQUENCE [LARGE SCALE GENOMIC DNA]</scope>
    <source>
        <strain evidence="8 9">cv. Gransden 2004</strain>
    </source>
</reference>
<dbReference type="InParanoid" id="A0A7I4A3X9"/>
<comment type="similarity">
    <text evidence="3">Belongs to the epsin family.</text>
</comment>
<dbReference type="FunCoup" id="A0A7I4A3X9">
    <property type="interactions" value="3183"/>
</dbReference>
<feature type="compositionally biased region" description="Low complexity" evidence="6">
    <location>
        <begin position="381"/>
        <end position="391"/>
    </location>
</feature>
<feature type="region of interest" description="Disordered" evidence="6">
    <location>
        <begin position="350"/>
        <end position="435"/>
    </location>
</feature>
<sequence length="839" mass="89560">MDLKKVFDQTVRELKREVNKKVLKVPEIEVKVLEATSNEPWGPHGSIMGDIAQASRNYNDYQMIMAVLYKRLNDTGRNWRHVYKALTVLEFLIANGAERVIDELQEHTYQIQTLCDFQYLEPSGKDQGINVRKKAQTLVALIKDKDRIREVRSKAAANRDKYRGVSSTGITHRSSSYSSTRGSYGHRDDERYGGSRGGRDEYDYTGRGSGRDGDRYRDEDPYGRDRERSRDSSYDGRDASKERDAYGSRAGDSYSSKGGDRDGYGSKAGDRYDKYESGSASDRDRERGYDDDDSYSSRNGKSKGGSTPPPAYEEAVQRLASDVDSNEGQGVAAAVAKAFSSQEEATVLTASEIVPKPSANCSFDASQTADDDFDDFDPRGTSHSASASTASQPTENFFPESGNLSLFPDSTSAPPAPPAQAQLPPAAQKSLGGLEDLFGGSFDVAPVSTSVTTPAPAPPNFFSNNAVQANDLFGDSFSVTPSSASDGFGASAFQSTPASAAPAVASDPFGGSSFQLGPPPPPPPVYQPPAAPASNFGNNSFQSHGAPGVPNGLNANMFGHPSTPFDPATNNNGFSHISGQSFGNNQSFPRNQSFSGMTQASSVNQSYYGASQNMGGINRSASAPQELQHLEQPPKPQQPARKEFGPVKSAIWGDTLSMGLVDLNIAGPKVNPLNDLGIQLTDPTLKNELWGADNPKQAQKKPASSSGMGMGQPMGKAMGSGTGLGRAGASGLPPPMPATTMARPGMGMGPQQAGAMNFNMGMGMGMGSNIGISPGMSMGPQMGTGMNQMGSMLHMGMGGYPNQQQQYGYRTSYGMDHWSLVDISTSVLQIAFLHILINY</sequence>
<dbReference type="PANTHER" id="PTHR12276:SF45">
    <property type="entry name" value="CLATHRIN INTERACTOR 1"/>
    <property type="match status" value="1"/>
</dbReference>
<dbReference type="CDD" id="cd03571">
    <property type="entry name" value="ENTH"/>
    <property type="match status" value="1"/>
</dbReference>
<dbReference type="EnsemblPlants" id="Pp3c10_21630V3.2">
    <property type="protein sequence ID" value="Pp3c10_21630V3.2"/>
    <property type="gene ID" value="Pp3c10_21630"/>
</dbReference>
<organism evidence="8 9">
    <name type="scientific">Physcomitrium patens</name>
    <name type="common">Spreading-leaved earth moss</name>
    <name type="synonym">Physcomitrella patens</name>
    <dbReference type="NCBI Taxonomy" id="3218"/>
    <lineage>
        <taxon>Eukaryota</taxon>
        <taxon>Viridiplantae</taxon>
        <taxon>Streptophyta</taxon>
        <taxon>Embryophyta</taxon>
        <taxon>Bryophyta</taxon>
        <taxon>Bryophytina</taxon>
        <taxon>Bryopsida</taxon>
        <taxon>Funariidae</taxon>
        <taxon>Funariales</taxon>
        <taxon>Funariaceae</taxon>
        <taxon>Physcomitrium</taxon>
    </lineage>
</organism>
<feature type="compositionally biased region" description="Pro residues" evidence="6">
    <location>
        <begin position="517"/>
        <end position="531"/>
    </location>
</feature>
<evidence type="ECO:0000259" key="7">
    <source>
        <dbReference type="PROSITE" id="PS50942"/>
    </source>
</evidence>
<gene>
    <name evidence="8" type="primary">LOC112287766</name>
</gene>
<name>A0A7I4A3X9_PHYPA</name>
<dbReference type="AlphaFoldDB" id="A0A7I4A3X9"/>
<keyword evidence="4" id="KW-0333">Golgi apparatus</keyword>